<dbReference type="GO" id="GO:0003676">
    <property type="term" value="F:nucleic acid binding"/>
    <property type="evidence" value="ECO:0007669"/>
    <property type="project" value="InterPro"/>
</dbReference>
<protein>
    <recommendedName>
        <fullName evidence="3">Histone-lysine N-methyltransferase SETMAR</fullName>
    </recommendedName>
</protein>
<gene>
    <name evidence="1" type="ORF">EAI_08463</name>
</gene>
<dbReference type="Gene3D" id="3.30.420.10">
    <property type="entry name" value="Ribonuclease H-like superfamily/Ribonuclease H"/>
    <property type="match status" value="1"/>
</dbReference>
<feature type="non-terminal residue" evidence="1">
    <location>
        <position position="1"/>
    </location>
</feature>
<proteinExistence type="predicted"/>
<reference evidence="1 2" key="1">
    <citation type="journal article" date="2010" name="Science">
        <title>Genomic comparison of the ants Camponotus floridanus and Harpegnathos saltator.</title>
        <authorList>
            <person name="Bonasio R."/>
            <person name="Zhang G."/>
            <person name="Ye C."/>
            <person name="Mutti N.S."/>
            <person name="Fang X."/>
            <person name="Qin N."/>
            <person name="Donahue G."/>
            <person name="Yang P."/>
            <person name="Li Q."/>
            <person name="Li C."/>
            <person name="Zhang P."/>
            <person name="Huang Z."/>
            <person name="Berger S.L."/>
            <person name="Reinberg D."/>
            <person name="Wang J."/>
            <person name="Liebig J."/>
        </authorList>
    </citation>
    <scope>NUCLEOTIDE SEQUENCE [LARGE SCALE GENOMIC DNA]</scope>
    <source>
        <strain evidence="1 2">R22 G/1</strain>
    </source>
</reference>
<dbReference type="AlphaFoldDB" id="E2B5I3"/>
<evidence type="ECO:0008006" key="3">
    <source>
        <dbReference type="Google" id="ProtNLM"/>
    </source>
</evidence>
<evidence type="ECO:0000313" key="1">
    <source>
        <dbReference type="EMBL" id="EFN89069.1"/>
    </source>
</evidence>
<dbReference type="InterPro" id="IPR052709">
    <property type="entry name" value="Transposase-MT_Hybrid"/>
</dbReference>
<accession>E2B5I3</accession>
<sequence length="65" mass="7748">HAAYSPDCAPSDYRLFRSMAHALADECFNFCEDEDVEKWVSDWIASKDESFFRRGIRLLTERWKK</sequence>
<dbReference type="EMBL" id="GL445827">
    <property type="protein sequence ID" value="EFN89069.1"/>
    <property type="molecule type" value="Genomic_DNA"/>
</dbReference>
<organism evidence="2">
    <name type="scientific">Harpegnathos saltator</name>
    <name type="common">Jerdon's jumping ant</name>
    <dbReference type="NCBI Taxonomy" id="610380"/>
    <lineage>
        <taxon>Eukaryota</taxon>
        <taxon>Metazoa</taxon>
        <taxon>Ecdysozoa</taxon>
        <taxon>Arthropoda</taxon>
        <taxon>Hexapoda</taxon>
        <taxon>Insecta</taxon>
        <taxon>Pterygota</taxon>
        <taxon>Neoptera</taxon>
        <taxon>Endopterygota</taxon>
        <taxon>Hymenoptera</taxon>
        <taxon>Apocrita</taxon>
        <taxon>Aculeata</taxon>
        <taxon>Formicoidea</taxon>
        <taxon>Formicidae</taxon>
        <taxon>Ponerinae</taxon>
        <taxon>Ponerini</taxon>
        <taxon>Harpegnathos</taxon>
    </lineage>
</organism>
<dbReference type="InParanoid" id="E2B5I3"/>
<dbReference type="PANTHER" id="PTHR46060">
    <property type="entry name" value="MARINER MOS1 TRANSPOSASE-LIKE PROTEIN"/>
    <property type="match status" value="1"/>
</dbReference>
<dbReference type="PANTHER" id="PTHR46060:SF1">
    <property type="entry name" value="MARINER MOS1 TRANSPOSASE-LIKE PROTEIN"/>
    <property type="match status" value="1"/>
</dbReference>
<dbReference type="Proteomes" id="UP000008237">
    <property type="component" value="Unassembled WGS sequence"/>
</dbReference>
<evidence type="ECO:0000313" key="2">
    <source>
        <dbReference type="Proteomes" id="UP000008237"/>
    </source>
</evidence>
<name>E2B5I3_HARSA</name>
<keyword evidence="2" id="KW-1185">Reference proteome</keyword>
<dbReference type="InterPro" id="IPR036397">
    <property type="entry name" value="RNaseH_sf"/>
</dbReference>
<feature type="non-terminal residue" evidence="1">
    <location>
        <position position="65"/>
    </location>
</feature>